<keyword evidence="1" id="KW-0812">Transmembrane</keyword>
<feature type="transmembrane region" description="Helical" evidence="1">
    <location>
        <begin position="230"/>
        <end position="250"/>
    </location>
</feature>
<feature type="transmembrane region" description="Helical" evidence="1">
    <location>
        <begin position="6"/>
        <end position="24"/>
    </location>
</feature>
<feature type="transmembrane region" description="Helical" evidence="1">
    <location>
        <begin position="202"/>
        <end position="224"/>
    </location>
</feature>
<dbReference type="Pfam" id="PF23001">
    <property type="entry name" value="MBTP1_N"/>
    <property type="match status" value="1"/>
</dbReference>
<evidence type="ECO:0000256" key="1">
    <source>
        <dbReference type="SAM" id="Phobius"/>
    </source>
</evidence>
<keyword evidence="1" id="KW-0472">Membrane</keyword>
<comment type="caution">
    <text evidence="3">The sequence shown here is derived from an EMBL/GenBank/DDBJ whole genome shotgun (WGS) entry which is preliminary data.</text>
</comment>
<sequence length="252" mass="29318">MHQTPKKSFFTFSLIPLLLVYTLIRFDSSLFVHLPKFPQCRTLIMPESVESEPFIASGSDDWQDQQKQQSDSRSYIVRFYHYKEAEAHWNYLQDNLKFKGWQWIERKNPAARFPTDFGLVAIDESVKELLLEKFIELNLVKDVSLDLSYQRIVLEEKSEKIGAFANGKKRPGKMFTAMSFSEDQNYAVANTSKLKISWNRHLLMQASPLMLLCFVMHNLLAIYVVGMHAIFLFVIITYDTVNCAALYMFIGD</sequence>
<reference evidence="3 4" key="1">
    <citation type="journal article" date="2021" name="bioRxiv">
        <title>Chromosome-scale and haplotype-resolved genome assembly of a tetraploid potato cultivar.</title>
        <authorList>
            <person name="Sun H."/>
            <person name="Jiao W.-B."/>
            <person name="Krause K."/>
            <person name="Campoy J.A."/>
            <person name="Goel M."/>
            <person name="Folz-Donahue K."/>
            <person name="Kukat C."/>
            <person name="Huettel B."/>
            <person name="Schneeberger K."/>
        </authorList>
    </citation>
    <scope>NUCLEOTIDE SEQUENCE [LARGE SCALE GENOMIC DNA]</scope>
    <source>
        <strain evidence="3">SolTubOtavaFocal</strain>
        <tissue evidence="3">Leaves</tissue>
    </source>
</reference>
<organism evidence="3 4">
    <name type="scientific">Solanum tuberosum</name>
    <name type="common">Potato</name>
    <dbReference type="NCBI Taxonomy" id="4113"/>
    <lineage>
        <taxon>Eukaryota</taxon>
        <taxon>Viridiplantae</taxon>
        <taxon>Streptophyta</taxon>
        <taxon>Embryophyta</taxon>
        <taxon>Tracheophyta</taxon>
        <taxon>Spermatophyta</taxon>
        <taxon>Magnoliopsida</taxon>
        <taxon>eudicotyledons</taxon>
        <taxon>Gunneridae</taxon>
        <taxon>Pentapetalae</taxon>
        <taxon>asterids</taxon>
        <taxon>lamiids</taxon>
        <taxon>Solanales</taxon>
        <taxon>Solanaceae</taxon>
        <taxon>Solanoideae</taxon>
        <taxon>Solaneae</taxon>
        <taxon>Solanum</taxon>
    </lineage>
</organism>
<feature type="domain" description="Membrane-bound transcription factor site-1 protease-like N-terminal" evidence="2">
    <location>
        <begin position="73"/>
        <end position="144"/>
    </location>
</feature>
<gene>
    <name evidence="3" type="ORF">KY290_005700</name>
</gene>
<keyword evidence="1" id="KW-1133">Transmembrane helix</keyword>
<accession>A0ABQ7WEW9</accession>
<evidence type="ECO:0000313" key="3">
    <source>
        <dbReference type="EMBL" id="KAH0779273.1"/>
    </source>
</evidence>
<dbReference type="InterPro" id="IPR055143">
    <property type="entry name" value="MBTP1_N"/>
</dbReference>
<evidence type="ECO:0000259" key="2">
    <source>
        <dbReference type="Pfam" id="PF23001"/>
    </source>
</evidence>
<proteinExistence type="predicted"/>
<keyword evidence="4" id="KW-1185">Reference proteome</keyword>
<evidence type="ECO:0000313" key="4">
    <source>
        <dbReference type="Proteomes" id="UP000826656"/>
    </source>
</evidence>
<protein>
    <recommendedName>
        <fullName evidence="2">Membrane-bound transcription factor site-1 protease-like N-terminal domain-containing protein</fullName>
    </recommendedName>
</protein>
<name>A0ABQ7WEW9_SOLTU</name>
<dbReference type="Proteomes" id="UP000826656">
    <property type="component" value="Unassembled WGS sequence"/>
</dbReference>
<dbReference type="EMBL" id="JAIVGD010000002">
    <property type="protein sequence ID" value="KAH0779273.1"/>
    <property type="molecule type" value="Genomic_DNA"/>
</dbReference>